<reference evidence="3 4" key="1">
    <citation type="submission" date="2024-01" db="EMBL/GenBank/DDBJ databases">
        <title>The genomes of 5 underutilized Papilionoideae crops provide insights into root nodulation and disease resistance.</title>
        <authorList>
            <person name="Yuan L."/>
        </authorList>
    </citation>
    <scope>NUCLEOTIDE SEQUENCE [LARGE SCALE GENOMIC DNA]</scope>
    <source>
        <strain evidence="3">LY-2023</strain>
        <tissue evidence="3">Leaf</tissue>
    </source>
</reference>
<feature type="signal peptide" evidence="1">
    <location>
        <begin position="1"/>
        <end position="27"/>
    </location>
</feature>
<accession>A0AAN9K8A5</accession>
<comment type="caution">
    <text evidence="3">The sequence shown here is derived from an EMBL/GenBank/DDBJ whole genome shotgun (WGS) entry which is preliminary data.</text>
</comment>
<organism evidence="3 4">
    <name type="scientific">Clitoria ternatea</name>
    <name type="common">Butterfly pea</name>
    <dbReference type="NCBI Taxonomy" id="43366"/>
    <lineage>
        <taxon>Eukaryota</taxon>
        <taxon>Viridiplantae</taxon>
        <taxon>Streptophyta</taxon>
        <taxon>Embryophyta</taxon>
        <taxon>Tracheophyta</taxon>
        <taxon>Spermatophyta</taxon>
        <taxon>Magnoliopsida</taxon>
        <taxon>eudicotyledons</taxon>
        <taxon>Gunneridae</taxon>
        <taxon>Pentapetalae</taxon>
        <taxon>rosids</taxon>
        <taxon>fabids</taxon>
        <taxon>Fabales</taxon>
        <taxon>Fabaceae</taxon>
        <taxon>Papilionoideae</taxon>
        <taxon>50 kb inversion clade</taxon>
        <taxon>NPAAA clade</taxon>
        <taxon>indigoferoid/millettioid clade</taxon>
        <taxon>Phaseoleae</taxon>
        <taxon>Clitoria</taxon>
    </lineage>
</organism>
<evidence type="ECO:0000256" key="1">
    <source>
        <dbReference type="SAM" id="SignalP"/>
    </source>
</evidence>
<feature type="domain" description="AAA-type ATPase N-terminal" evidence="2">
    <location>
        <begin position="138"/>
        <end position="219"/>
    </location>
</feature>
<feature type="chain" id="PRO_5042828371" description="AAA-type ATPase N-terminal domain-containing protein" evidence="1">
    <location>
        <begin position="28"/>
        <end position="275"/>
    </location>
</feature>
<dbReference type="EMBL" id="JAYKXN010000002">
    <property type="protein sequence ID" value="KAK7311392.1"/>
    <property type="molecule type" value="Genomic_DNA"/>
</dbReference>
<dbReference type="Proteomes" id="UP001359559">
    <property type="component" value="Unassembled WGS sequence"/>
</dbReference>
<evidence type="ECO:0000313" key="3">
    <source>
        <dbReference type="EMBL" id="KAK7311392.1"/>
    </source>
</evidence>
<dbReference type="InterPro" id="IPR025753">
    <property type="entry name" value="AAA_N_dom"/>
</dbReference>
<protein>
    <recommendedName>
        <fullName evidence="2">AAA-type ATPase N-terminal domain-containing protein</fullName>
    </recommendedName>
</protein>
<dbReference type="AlphaFoldDB" id="A0AAN9K8A5"/>
<evidence type="ECO:0000313" key="4">
    <source>
        <dbReference type="Proteomes" id="UP001359559"/>
    </source>
</evidence>
<sequence>MTMMKVLSLSASALFSFLAYLLPNLDSETKYCPKNRLDSSHSRYRYNQQIKNLLITHPTSTSLTKIQSDVLVSSGINASRSMKDKIALLISTGVTIGCMVDLILEVTKIEVDNTFSMVTNIFSTFSSNIFSQFSSIKQNVINNFFSHFSFEKQTMLIYEYEGSEKNRIYEAAEIYIRNKFVSSSNTTNFRTHDESRNKNIIVTQVFTDVYKAVKFEWRFMIELIKILRNEMGAGFTVKRNVRSLKITYPKKYSHMALESYIPYIKKEAETIRRLQ</sequence>
<dbReference type="Pfam" id="PF14363">
    <property type="entry name" value="AAA_assoc"/>
    <property type="match status" value="1"/>
</dbReference>
<keyword evidence="4" id="KW-1185">Reference proteome</keyword>
<name>A0AAN9K8A5_CLITE</name>
<evidence type="ECO:0000259" key="2">
    <source>
        <dbReference type="Pfam" id="PF14363"/>
    </source>
</evidence>
<keyword evidence="1" id="KW-0732">Signal</keyword>
<gene>
    <name evidence="3" type="ORF">RJT34_09507</name>
</gene>
<proteinExistence type="predicted"/>